<comment type="caution">
    <text evidence="11">The sequence shown here is derived from an EMBL/GenBank/DDBJ whole genome shotgun (WGS) entry which is preliminary data.</text>
</comment>
<evidence type="ECO:0000256" key="2">
    <source>
        <dbReference type="ARBA" id="ARBA00022730"/>
    </source>
</evidence>
<dbReference type="HAMAP" id="MF_01306_B">
    <property type="entry name" value="Ribosomal_uS4_B"/>
    <property type="match status" value="1"/>
</dbReference>
<dbReference type="Pfam" id="PF01479">
    <property type="entry name" value="S4"/>
    <property type="match status" value="1"/>
</dbReference>
<organism evidence="11 12">
    <name type="scientific">candidate division WWE3 bacterium CG10_big_fil_rev_8_21_14_0_10_32_10</name>
    <dbReference type="NCBI Taxonomy" id="1975090"/>
    <lineage>
        <taxon>Bacteria</taxon>
        <taxon>Katanobacteria</taxon>
    </lineage>
</organism>
<keyword evidence="5 7" id="KW-0687">Ribonucleoprotein</keyword>
<keyword evidence="3 7" id="KW-0694">RNA-binding</keyword>
<dbReference type="PROSITE" id="PS50889">
    <property type="entry name" value="S4"/>
    <property type="match status" value="1"/>
</dbReference>
<dbReference type="PANTHER" id="PTHR11831:SF4">
    <property type="entry name" value="SMALL RIBOSOMAL SUBUNIT PROTEIN US4M"/>
    <property type="match status" value="1"/>
</dbReference>
<dbReference type="InterPro" id="IPR022801">
    <property type="entry name" value="Ribosomal_uS4"/>
</dbReference>
<dbReference type="GO" id="GO:0006412">
    <property type="term" value="P:translation"/>
    <property type="evidence" value="ECO:0007669"/>
    <property type="project" value="UniProtKB-UniRule"/>
</dbReference>
<dbReference type="NCBIfam" id="TIGR01017">
    <property type="entry name" value="rpsD_bact"/>
    <property type="match status" value="1"/>
</dbReference>
<dbReference type="AlphaFoldDB" id="A0A2H0RB90"/>
<evidence type="ECO:0000313" key="11">
    <source>
        <dbReference type="EMBL" id="PIR43730.1"/>
    </source>
</evidence>
<comment type="similarity">
    <text evidence="1 7">Belongs to the universal ribosomal protein uS4 family.</text>
</comment>
<evidence type="ECO:0000256" key="8">
    <source>
        <dbReference type="SAM" id="MobiDB-lite"/>
    </source>
</evidence>
<dbReference type="Gene3D" id="1.10.1050.10">
    <property type="entry name" value="Ribosomal Protein S4 Delta 41, Chain A, domain 1"/>
    <property type="match status" value="1"/>
</dbReference>
<feature type="domain" description="Small ribosomal subunit protein uS4 N-terminal" evidence="10">
    <location>
        <begin position="3"/>
        <end position="97"/>
    </location>
</feature>
<dbReference type="FunFam" id="1.10.1050.10:FF:000001">
    <property type="entry name" value="30S ribosomal protein S4"/>
    <property type="match status" value="1"/>
</dbReference>
<dbReference type="CDD" id="cd00165">
    <property type="entry name" value="S4"/>
    <property type="match status" value="1"/>
</dbReference>
<comment type="function">
    <text evidence="7">With S5 and S12 plays an important role in translational accuracy.</text>
</comment>
<evidence type="ECO:0000313" key="12">
    <source>
        <dbReference type="Proteomes" id="UP000230214"/>
    </source>
</evidence>
<evidence type="ECO:0000256" key="1">
    <source>
        <dbReference type="ARBA" id="ARBA00007465"/>
    </source>
</evidence>
<evidence type="ECO:0000256" key="3">
    <source>
        <dbReference type="ARBA" id="ARBA00022884"/>
    </source>
</evidence>
<comment type="subunit">
    <text evidence="7">Part of the 30S ribosomal subunit. Contacts protein S5. The interaction surface between S4 and S5 is involved in control of translational fidelity.</text>
</comment>
<dbReference type="Proteomes" id="UP000230214">
    <property type="component" value="Unassembled WGS sequence"/>
</dbReference>
<dbReference type="InterPro" id="IPR001912">
    <property type="entry name" value="Ribosomal_uS4_N"/>
</dbReference>
<dbReference type="GO" id="GO:0042274">
    <property type="term" value="P:ribosomal small subunit biogenesis"/>
    <property type="evidence" value="ECO:0007669"/>
    <property type="project" value="TreeGrafter"/>
</dbReference>
<dbReference type="InterPro" id="IPR005709">
    <property type="entry name" value="Ribosomal_uS4_bac-type"/>
</dbReference>
<reference evidence="11 12" key="1">
    <citation type="submission" date="2017-09" db="EMBL/GenBank/DDBJ databases">
        <title>Depth-based differentiation of microbial function through sediment-hosted aquifers and enrichment of novel symbionts in the deep terrestrial subsurface.</title>
        <authorList>
            <person name="Probst A.J."/>
            <person name="Ladd B."/>
            <person name="Jarett J.K."/>
            <person name="Geller-Mcgrath D.E."/>
            <person name="Sieber C.M."/>
            <person name="Emerson J.B."/>
            <person name="Anantharaman K."/>
            <person name="Thomas B.C."/>
            <person name="Malmstrom R."/>
            <person name="Stieglmeier M."/>
            <person name="Klingl A."/>
            <person name="Woyke T."/>
            <person name="Ryan C.M."/>
            <person name="Banfield J.F."/>
        </authorList>
    </citation>
    <scope>NUCLEOTIDE SEQUENCE [LARGE SCALE GENOMIC DNA]</scope>
    <source>
        <strain evidence="11">CG10_big_fil_rev_8_21_14_0_10_32_10</strain>
    </source>
</reference>
<feature type="region of interest" description="Disordered" evidence="8">
    <location>
        <begin position="1"/>
        <end position="47"/>
    </location>
</feature>
<keyword evidence="2 7" id="KW-0699">rRNA-binding</keyword>
<name>A0A2H0RB90_UNCKA</name>
<evidence type="ECO:0000259" key="10">
    <source>
        <dbReference type="SMART" id="SM01390"/>
    </source>
</evidence>
<comment type="function">
    <text evidence="7">One of the primary rRNA binding proteins, it binds directly to 16S rRNA where it nucleates assembly of the body of the 30S subunit.</text>
</comment>
<dbReference type="Pfam" id="PF00163">
    <property type="entry name" value="Ribosomal_S4"/>
    <property type="match status" value="1"/>
</dbReference>
<dbReference type="GO" id="GO:0003735">
    <property type="term" value="F:structural constituent of ribosome"/>
    <property type="evidence" value="ECO:0007669"/>
    <property type="project" value="InterPro"/>
</dbReference>
<dbReference type="NCBIfam" id="NF003717">
    <property type="entry name" value="PRK05327.1"/>
    <property type="match status" value="1"/>
</dbReference>
<evidence type="ECO:0000259" key="9">
    <source>
        <dbReference type="SMART" id="SM00363"/>
    </source>
</evidence>
<dbReference type="SMART" id="SM00363">
    <property type="entry name" value="S4"/>
    <property type="match status" value="1"/>
</dbReference>
<dbReference type="EMBL" id="PCXU01000013">
    <property type="protein sequence ID" value="PIR43730.1"/>
    <property type="molecule type" value="Genomic_DNA"/>
</dbReference>
<evidence type="ECO:0000256" key="5">
    <source>
        <dbReference type="ARBA" id="ARBA00023274"/>
    </source>
</evidence>
<sequence length="201" mass="23332">MGRYTGPKVKLSRREGQDLGLKGAKTFSDKNPFKRKPQAPGQHGLSRRRLSDYGLQLREKQKLKRIYGLFEKQFRNYYKKATRMQGITGDNLIILLESRLDNALYRSGLASTRSQARKWTRQGKFLVNGVKTDIPSYLLSKGDVIGLSENKMDFLIPEDYEAPVWLNFIKTKNEIKIKSLPKRNDINEVVNEQLIIDYYSR</sequence>
<dbReference type="InterPro" id="IPR036986">
    <property type="entry name" value="S4_RNA-bd_sf"/>
</dbReference>
<dbReference type="SMART" id="SM01390">
    <property type="entry name" value="Ribosomal_S4"/>
    <property type="match status" value="1"/>
</dbReference>
<evidence type="ECO:0000256" key="7">
    <source>
        <dbReference type="HAMAP-Rule" id="MF_01306"/>
    </source>
</evidence>
<feature type="domain" description="RNA-binding S4" evidence="9">
    <location>
        <begin position="98"/>
        <end position="161"/>
    </location>
</feature>
<evidence type="ECO:0000256" key="6">
    <source>
        <dbReference type="ARBA" id="ARBA00035254"/>
    </source>
</evidence>
<dbReference type="PANTHER" id="PTHR11831">
    <property type="entry name" value="30S 40S RIBOSOMAL PROTEIN"/>
    <property type="match status" value="1"/>
</dbReference>
<dbReference type="GO" id="GO:0019843">
    <property type="term" value="F:rRNA binding"/>
    <property type="evidence" value="ECO:0007669"/>
    <property type="project" value="UniProtKB-UniRule"/>
</dbReference>
<evidence type="ECO:0000256" key="4">
    <source>
        <dbReference type="ARBA" id="ARBA00022980"/>
    </source>
</evidence>
<proteinExistence type="inferred from homology"/>
<dbReference type="SUPFAM" id="SSF55174">
    <property type="entry name" value="Alpha-L RNA-binding motif"/>
    <property type="match status" value="1"/>
</dbReference>
<dbReference type="GO" id="GO:0015935">
    <property type="term" value="C:small ribosomal subunit"/>
    <property type="evidence" value="ECO:0007669"/>
    <property type="project" value="InterPro"/>
</dbReference>
<accession>A0A2H0RB90</accession>
<gene>
    <name evidence="7" type="primary">rpsD</name>
    <name evidence="11" type="ORF">COV24_01455</name>
</gene>
<protein>
    <recommendedName>
        <fullName evidence="6 7">Small ribosomal subunit protein uS4</fullName>
    </recommendedName>
</protein>
<keyword evidence="4 7" id="KW-0689">Ribosomal protein</keyword>
<dbReference type="Gene3D" id="3.10.290.10">
    <property type="entry name" value="RNA-binding S4 domain"/>
    <property type="match status" value="1"/>
</dbReference>
<dbReference type="InterPro" id="IPR002942">
    <property type="entry name" value="S4_RNA-bd"/>
</dbReference>